<dbReference type="Proteomes" id="UP000249354">
    <property type="component" value="Unassembled WGS sequence"/>
</dbReference>
<dbReference type="Gene3D" id="3.40.33.10">
    <property type="entry name" value="CAP"/>
    <property type="match status" value="1"/>
</dbReference>
<feature type="domain" description="SCP" evidence="1">
    <location>
        <begin position="158"/>
        <end position="267"/>
    </location>
</feature>
<sequence length="359" mass="38032">MLAFFFCMFGLKRIRIELNSRQKELGGWYARRQNAALVILRRGGFAIATACLTTACSYSAQSLGSSPIGSLLSWGNPAQAQAATAATDWAKVEQDLIVEHNLVRQNPQRYIPILKARLDSMDGEGNIPDGCGRNCTLVTEEGKPAVEEAIRYLSRQPAVGPLTLLDGLAEAAKSHAKDQQDGLLGHAGSDGSSPIERTARLGVEAGSVGENITYGPATVQEIIVNLIVDDGVADRGHRTALFNSDWSSAGAGCGPHSSYRAVCVVNYASAPRGAVAADRQFSVVNNGTVDLLSLKIAGAEVLGEVLPVGASRQVALGDSCEVDLDIEMGGNYLPVAWDGLDLCLATLTVDAQNNFRVVY</sequence>
<dbReference type="Pfam" id="PF00188">
    <property type="entry name" value="CAP"/>
    <property type="match status" value="1"/>
</dbReference>
<reference evidence="3" key="1">
    <citation type="submission" date="2018-04" db="EMBL/GenBank/DDBJ databases">
        <authorList>
            <person name="Cornet L."/>
        </authorList>
    </citation>
    <scope>NUCLEOTIDE SEQUENCE [LARGE SCALE GENOMIC DNA]</scope>
</reference>
<dbReference type="PANTHER" id="PTHR31157">
    <property type="entry name" value="SCP DOMAIN-CONTAINING PROTEIN"/>
    <property type="match status" value="1"/>
</dbReference>
<dbReference type="AlphaFoldDB" id="A0A2W4UND9"/>
<evidence type="ECO:0000259" key="1">
    <source>
        <dbReference type="Pfam" id="PF00188"/>
    </source>
</evidence>
<dbReference type="InterPro" id="IPR035940">
    <property type="entry name" value="CAP_sf"/>
</dbReference>
<gene>
    <name evidence="2" type="ORF">DCF25_04760</name>
</gene>
<dbReference type="CDD" id="cd05379">
    <property type="entry name" value="CAP_bacterial"/>
    <property type="match status" value="1"/>
</dbReference>
<accession>A0A2W4UND9</accession>
<name>A0A2W4UND9_9CYAN</name>
<dbReference type="SUPFAM" id="SSF55797">
    <property type="entry name" value="PR-1-like"/>
    <property type="match status" value="1"/>
</dbReference>
<protein>
    <recommendedName>
        <fullName evidence="1">SCP domain-containing protein</fullName>
    </recommendedName>
</protein>
<dbReference type="EMBL" id="QBMC01000019">
    <property type="protein sequence ID" value="PZO21654.1"/>
    <property type="molecule type" value="Genomic_DNA"/>
</dbReference>
<organism evidence="2 3">
    <name type="scientific">Leptolyngbya foveolarum</name>
    <dbReference type="NCBI Taxonomy" id="47253"/>
    <lineage>
        <taxon>Bacteria</taxon>
        <taxon>Bacillati</taxon>
        <taxon>Cyanobacteriota</taxon>
        <taxon>Cyanophyceae</taxon>
        <taxon>Leptolyngbyales</taxon>
        <taxon>Leptolyngbyaceae</taxon>
        <taxon>Leptolyngbya group</taxon>
        <taxon>Leptolyngbya</taxon>
    </lineage>
</organism>
<dbReference type="PANTHER" id="PTHR31157:SF1">
    <property type="entry name" value="SCP DOMAIN-CONTAINING PROTEIN"/>
    <property type="match status" value="1"/>
</dbReference>
<reference evidence="2 3" key="2">
    <citation type="submission" date="2018-06" db="EMBL/GenBank/DDBJ databases">
        <title>Metagenomic assembly of (sub)arctic Cyanobacteria and their associated microbiome from non-axenic cultures.</title>
        <authorList>
            <person name="Baurain D."/>
        </authorList>
    </citation>
    <scope>NUCLEOTIDE SEQUENCE [LARGE SCALE GENOMIC DNA]</scope>
    <source>
        <strain evidence="2">ULC129bin1</strain>
    </source>
</reference>
<evidence type="ECO:0000313" key="3">
    <source>
        <dbReference type="Proteomes" id="UP000249354"/>
    </source>
</evidence>
<comment type="caution">
    <text evidence="2">The sequence shown here is derived from an EMBL/GenBank/DDBJ whole genome shotgun (WGS) entry which is preliminary data.</text>
</comment>
<dbReference type="InterPro" id="IPR014044">
    <property type="entry name" value="CAP_dom"/>
</dbReference>
<proteinExistence type="predicted"/>
<evidence type="ECO:0000313" key="2">
    <source>
        <dbReference type="EMBL" id="PZO21654.1"/>
    </source>
</evidence>